<evidence type="ECO:0000313" key="2">
    <source>
        <dbReference type="Proteomes" id="UP001054902"/>
    </source>
</evidence>
<protein>
    <submittedName>
        <fullName evidence="1">Uncharacterized protein</fullName>
    </submittedName>
</protein>
<dbReference type="AlphaFoldDB" id="A0AAD3DD05"/>
<proteinExistence type="predicted"/>
<name>A0AAD3DD05_9STRA</name>
<comment type="caution">
    <text evidence="1">The sequence shown here is derived from an EMBL/GenBank/DDBJ whole genome shotgun (WGS) entry which is preliminary data.</text>
</comment>
<dbReference type="EMBL" id="BLLK01000078">
    <property type="protein sequence ID" value="GFH62143.1"/>
    <property type="molecule type" value="Genomic_DNA"/>
</dbReference>
<sequence>MLQQKQVELQRYQAGIEFEDKLLFWLRLQFKLQMEYDYWFEMVSYPNVQPADLPNLNAQGVFQSIRLHARWEPAIGSHYLEQLGLNAVPLVPAPTAGGTQSTDDTSGCAENRTISNPTFNADLFNQYREDTATPAQVVRSRWETAGVQLPRSCVDANKPMCFAYLLLFMPQH</sequence>
<organism evidence="1 2">
    <name type="scientific">Chaetoceros tenuissimus</name>
    <dbReference type="NCBI Taxonomy" id="426638"/>
    <lineage>
        <taxon>Eukaryota</taxon>
        <taxon>Sar</taxon>
        <taxon>Stramenopiles</taxon>
        <taxon>Ochrophyta</taxon>
        <taxon>Bacillariophyta</taxon>
        <taxon>Coscinodiscophyceae</taxon>
        <taxon>Chaetocerotophycidae</taxon>
        <taxon>Chaetocerotales</taxon>
        <taxon>Chaetocerotaceae</taxon>
        <taxon>Chaetoceros</taxon>
    </lineage>
</organism>
<dbReference type="Proteomes" id="UP001054902">
    <property type="component" value="Unassembled WGS sequence"/>
</dbReference>
<reference evidence="1 2" key="1">
    <citation type="journal article" date="2021" name="Sci. Rep.">
        <title>The genome of the diatom Chaetoceros tenuissimus carries an ancient integrated fragment of an extant virus.</title>
        <authorList>
            <person name="Hongo Y."/>
            <person name="Kimura K."/>
            <person name="Takaki Y."/>
            <person name="Yoshida Y."/>
            <person name="Baba S."/>
            <person name="Kobayashi G."/>
            <person name="Nagasaki K."/>
            <person name="Hano T."/>
            <person name="Tomaru Y."/>
        </authorList>
    </citation>
    <scope>NUCLEOTIDE SEQUENCE [LARGE SCALE GENOMIC DNA]</scope>
    <source>
        <strain evidence="1 2">NIES-3715</strain>
    </source>
</reference>
<keyword evidence="2" id="KW-1185">Reference proteome</keyword>
<evidence type="ECO:0000313" key="1">
    <source>
        <dbReference type="EMBL" id="GFH62143.1"/>
    </source>
</evidence>
<accession>A0AAD3DD05</accession>
<gene>
    <name evidence="1" type="ORF">CTEN210_18619</name>
</gene>